<organism evidence="2 3">
    <name type="scientific">Ascobolus immersus RN42</name>
    <dbReference type="NCBI Taxonomy" id="1160509"/>
    <lineage>
        <taxon>Eukaryota</taxon>
        <taxon>Fungi</taxon>
        <taxon>Dikarya</taxon>
        <taxon>Ascomycota</taxon>
        <taxon>Pezizomycotina</taxon>
        <taxon>Pezizomycetes</taxon>
        <taxon>Pezizales</taxon>
        <taxon>Ascobolaceae</taxon>
        <taxon>Ascobolus</taxon>
    </lineage>
</organism>
<dbReference type="InterPro" id="IPR015915">
    <property type="entry name" value="Kelch-typ_b-propeller"/>
</dbReference>
<dbReference type="EMBL" id="ML119788">
    <property type="protein sequence ID" value="RPA74526.1"/>
    <property type="molecule type" value="Genomic_DNA"/>
</dbReference>
<dbReference type="InterPro" id="IPR011043">
    <property type="entry name" value="Gal_Oxase/kelch_b-propeller"/>
</dbReference>
<dbReference type="OrthoDB" id="10251809at2759"/>
<feature type="region of interest" description="Disordered" evidence="1">
    <location>
        <begin position="151"/>
        <end position="177"/>
    </location>
</feature>
<protein>
    <recommendedName>
        <fullName evidence="4">Galactose oxidase</fullName>
    </recommendedName>
</protein>
<reference evidence="2 3" key="1">
    <citation type="journal article" date="2018" name="Nat. Ecol. Evol.">
        <title>Pezizomycetes genomes reveal the molecular basis of ectomycorrhizal truffle lifestyle.</title>
        <authorList>
            <person name="Murat C."/>
            <person name="Payen T."/>
            <person name="Noel B."/>
            <person name="Kuo A."/>
            <person name="Morin E."/>
            <person name="Chen J."/>
            <person name="Kohler A."/>
            <person name="Krizsan K."/>
            <person name="Balestrini R."/>
            <person name="Da Silva C."/>
            <person name="Montanini B."/>
            <person name="Hainaut M."/>
            <person name="Levati E."/>
            <person name="Barry K.W."/>
            <person name="Belfiori B."/>
            <person name="Cichocki N."/>
            <person name="Clum A."/>
            <person name="Dockter R.B."/>
            <person name="Fauchery L."/>
            <person name="Guy J."/>
            <person name="Iotti M."/>
            <person name="Le Tacon F."/>
            <person name="Lindquist E.A."/>
            <person name="Lipzen A."/>
            <person name="Malagnac F."/>
            <person name="Mello A."/>
            <person name="Molinier V."/>
            <person name="Miyauchi S."/>
            <person name="Poulain J."/>
            <person name="Riccioni C."/>
            <person name="Rubini A."/>
            <person name="Sitrit Y."/>
            <person name="Splivallo R."/>
            <person name="Traeger S."/>
            <person name="Wang M."/>
            <person name="Zifcakova L."/>
            <person name="Wipf D."/>
            <person name="Zambonelli A."/>
            <person name="Paolocci F."/>
            <person name="Nowrousian M."/>
            <person name="Ottonello S."/>
            <person name="Baldrian P."/>
            <person name="Spatafora J.W."/>
            <person name="Henrissat B."/>
            <person name="Nagy L.G."/>
            <person name="Aury J.M."/>
            <person name="Wincker P."/>
            <person name="Grigoriev I.V."/>
            <person name="Bonfante P."/>
            <person name="Martin F.M."/>
        </authorList>
    </citation>
    <scope>NUCLEOTIDE SEQUENCE [LARGE SCALE GENOMIC DNA]</scope>
    <source>
        <strain evidence="2 3">RN42</strain>
    </source>
</reference>
<evidence type="ECO:0000256" key="1">
    <source>
        <dbReference type="SAM" id="MobiDB-lite"/>
    </source>
</evidence>
<dbReference type="Proteomes" id="UP000275078">
    <property type="component" value="Unassembled WGS sequence"/>
</dbReference>
<evidence type="ECO:0008006" key="4">
    <source>
        <dbReference type="Google" id="ProtNLM"/>
    </source>
</evidence>
<accession>A0A3N4HNK4</accession>
<keyword evidence="3" id="KW-1185">Reference proteome</keyword>
<gene>
    <name evidence="2" type="ORF">BJ508DRAFT_333017</name>
</gene>
<dbReference type="AlphaFoldDB" id="A0A3N4HNK4"/>
<sequence>MPALGSGVVWSLGENTDELFLSHASLEDHRPFSTTSSELEWVEPAKISPAGRQFKYDISDNRWETSVTPELNATGVSSIANIRSQAADLGYIAGGKLNVLEGVGKEGILIFLGTGTKGSTSDASLKERSFRSIQVYDIASERWFSQATTGDLGAYPPERGAPAPSPHPRQTDRPTTSTFLAGGIAPPTPICFDVWVLSLPYFHWTEIRTYDGDRIGRSGMTCEAVGEGNRYMFVFGGFVGGAGLGNESVCGVIRPGQLLDLTTGEWDNDFEVERRWEVPEAVYPMVQIIPGGFRLRNFQFQIPRTAFPGLHQVFCIYIFDKFDENTRTFPRTKL</sequence>
<dbReference type="SUPFAM" id="SSF50965">
    <property type="entry name" value="Galactose oxidase, central domain"/>
    <property type="match status" value="1"/>
</dbReference>
<evidence type="ECO:0000313" key="3">
    <source>
        <dbReference type="Proteomes" id="UP000275078"/>
    </source>
</evidence>
<name>A0A3N4HNK4_ASCIM</name>
<dbReference type="Gene3D" id="2.120.10.80">
    <property type="entry name" value="Kelch-type beta propeller"/>
    <property type="match status" value="1"/>
</dbReference>
<proteinExistence type="predicted"/>
<evidence type="ECO:0000313" key="2">
    <source>
        <dbReference type="EMBL" id="RPA74526.1"/>
    </source>
</evidence>